<proteinExistence type="predicted"/>
<evidence type="ECO:0000256" key="1">
    <source>
        <dbReference type="ARBA" id="ARBA00023002"/>
    </source>
</evidence>
<dbReference type="InterPro" id="IPR024775">
    <property type="entry name" value="DinB-like"/>
</dbReference>
<evidence type="ECO:0000313" key="6">
    <source>
        <dbReference type="EMBL" id="PBK06098.1"/>
    </source>
</evidence>
<keyword evidence="1" id="KW-0560">Oxidoreductase</keyword>
<reference evidence="6 7" key="1">
    <citation type="submission" date="2017-09" db="EMBL/GenBank/DDBJ databases">
        <title>Pseudomonas abyssi sp. nov. isolated from Abyssopelagic Water.</title>
        <authorList>
            <person name="Wei Y."/>
        </authorList>
    </citation>
    <scope>NUCLEOTIDE SEQUENCE [LARGE SCALE GENOMIC DNA]</scope>
    <source>
        <strain evidence="6 7">MT5</strain>
    </source>
</reference>
<evidence type="ECO:0000259" key="4">
    <source>
        <dbReference type="Pfam" id="PF03781"/>
    </source>
</evidence>
<dbReference type="NCBIfam" id="TIGR03440">
    <property type="entry name" value="egtB_TIGR03440"/>
    <property type="match status" value="1"/>
</dbReference>
<dbReference type="InterPro" id="IPR016187">
    <property type="entry name" value="CTDL_fold"/>
</dbReference>
<accession>A0A2A3MMR4</accession>
<dbReference type="InterPro" id="IPR034660">
    <property type="entry name" value="DinB/YfiT-like"/>
</dbReference>
<gene>
    <name evidence="6" type="ORF">CNQ84_01630</name>
</gene>
<dbReference type="PANTHER" id="PTHR23150">
    <property type="entry name" value="SULFATASE MODIFYING FACTOR 1, 2"/>
    <property type="match status" value="1"/>
</dbReference>
<dbReference type="RefSeq" id="WP_096003166.1">
    <property type="nucleotide sequence ID" value="NZ_NTMR01000002.1"/>
</dbReference>
<dbReference type="SUPFAM" id="SSF56436">
    <property type="entry name" value="C-type lectin-like"/>
    <property type="match status" value="1"/>
</dbReference>
<name>A0A2A3MMR4_9PSED</name>
<evidence type="ECO:0000259" key="5">
    <source>
        <dbReference type="Pfam" id="PF12867"/>
    </source>
</evidence>
<dbReference type="Proteomes" id="UP000242313">
    <property type="component" value="Unassembled WGS sequence"/>
</dbReference>
<comment type="caution">
    <text evidence="6">The sequence shown here is derived from an EMBL/GenBank/DDBJ whole genome shotgun (WGS) entry which is preliminary data.</text>
</comment>
<dbReference type="EMBL" id="NTMR01000002">
    <property type="protein sequence ID" value="PBK06098.1"/>
    <property type="molecule type" value="Genomic_DNA"/>
</dbReference>
<dbReference type="AlphaFoldDB" id="A0A2A3MMR4"/>
<dbReference type="Pfam" id="PF03781">
    <property type="entry name" value="FGE-sulfatase"/>
    <property type="match status" value="1"/>
</dbReference>
<keyword evidence="2" id="KW-0408">Iron</keyword>
<evidence type="ECO:0000256" key="2">
    <source>
        <dbReference type="ARBA" id="ARBA00023004"/>
    </source>
</evidence>
<sequence length="404" mass="45222">MNRLAQQAASGGLPFDYAQVRARSLDLIRGLSAEDCQLQSMADASPLKWHLAHTTWFFETFVLAALPQPPKVIDPSYTVLFNSYYVGIGERHLRAERGLLSRPTLEEVLSYRKQIDQQLQQVLADTPQDSALASLVTLGLQHEQQHQELMLTDLKHHFSCNPLQPAWRAAAPEQACAAGIAQASAYRAIPGGLCEIGAYDDGFSYDNEGPRHRVWLEPFLLGERNVSNGDFIAFIADGGYQRPELWLSDGWEWVSQRQAQAPLYWQQDADQHWLAFTLAGLHPLNRDAPVCHINLYEADAYARWAGARLPTEAEWEHAARAEPNLAGLFGEVWQWTNSAYLPYPGYQPAAGAVGEYNGKFMINQMVLRGSSCATPAGHSRPSYRNFFPPAAQWQFSGLRLARNL</sequence>
<evidence type="ECO:0000256" key="3">
    <source>
        <dbReference type="ARBA" id="ARBA00037882"/>
    </source>
</evidence>
<feature type="domain" description="DinB-like" evidence="5">
    <location>
        <begin position="18"/>
        <end position="150"/>
    </location>
</feature>
<protein>
    <recommendedName>
        <fullName evidence="8">Ergothioneine biosynthesis protein EgtB</fullName>
    </recommendedName>
</protein>
<keyword evidence="7" id="KW-1185">Reference proteome</keyword>
<dbReference type="GO" id="GO:0052699">
    <property type="term" value="P:ergothioneine biosynthetic process"/>
    <property type="evidence" value="ECO:0007669"/>
    <property type="project" value="InterPro"/>
</dbReference>
<dbReference type="Pfam" id="PF12867">
    <property type="entry name" value="DinB_2"/>
    <property type="match status" value="1"/>
</dbReference>
<dbReference type="PANTHER" id="PTHR23150:SF36">
    <property type="entry name" value="HERCYNINE OXYGENASE"/>
    <property type="match status" value="1"/>
</dbReference>
<dbReference type="InterPro" id="IPR017806">
    <property type="entry name" value="EgtB"/>
</dbReference>
<evidence type="ECO:0008006" key="8">
    <source>
        <dbReference type="Google" id="ProtNLM"/>
    </source>
</evidence>
<dbReference type="InterPro" id="IPR042095">
    <property type="entry name" value="SUMF_sf"/>
</dbReference>
<dbReference type="InterPro" id="IPR005532">
    <property type="entry name" value="SUMF_dom"/>
</dbReference>
<organism evidence="6 7">
    <name type="scientific">Pseudomonas abyssi</name>
    <dbReference type="NCBI Taxonomy" id="170540"/>
    <lineage>
        <taxon>Bacteria</taxon>
        <taxon>Pseudomonadati</taxon>
        <taxon>Pseudomonadota</taxon>
        <taxon>Gammaproteobacteria</taxon>
        <taxon>Pseudomonadales</taxon>
        <taxon>Pseudomonadaceae</taxon>
        <taxon>Pseudomonas</taxon>
    </lineage>
</organism>
<evidence type="ECO:0000313" key="7">
    <source>
        <dbReference type="Proteomes" id="UP000242313"/>
    </source>
</evidence>
<comment type="pathway">
    <text evidence="3">Amino-acid biosynthesis; ergothioneine biosynthesis.</text>
</comment>
<dbReference type="InterPro" id="IPR051043">
    <property type="entry name" value="Sulfatase_Mod_Factor_Kinase"/>
</dbReference>
<dbReference type="SUPFAM" id="SSF109854">
    <property type="entry name" value="DinB/YfiT-like putative metalloenzymes"/>
    <property type="match status" value="1"/>
</dbReference>
<feature type="domain" description="Sulfatase-modifying factor enzyme-like" evidence="4">
    <location>
        <begin position="189"/>
        <end position="322"/>
    </location>
</feature>
<dbReference type="Gene3D" id="3.90.1580.10">
    <property type="entry name" value="paralog of FGE (formylglycine-generating enzyme)"/>
    <property type="match status" value="2"/>
</dbReference>